<keyword evidence="2" id="KW-0813">Transport</keyword>
<dbReference type="Proteomes" id="UP001224845">
    <property type="component" value="Unassembled WGS sequence"/>
</dbReference>
<name>A0AAW8EI83_VARPD</name>
<dbReference type="PIRSF" id="PIRSF006470">
    <property type="entry name" value="DctB"/>
    <property type="match status" value="1"/>
</dbReference>
<keyword evidence="3 4" id="KW-0732">Signal</keyword>
<dbReference type="GO" id="GO:0055085">
    <property type="term" value="P:transmembrane transport"/>
    <property type="evidence" value="ECO:0007669"/>
    <property type="project" value="InterPro"/>
</dbReference>
<proteinExistence type="inferred from homology"/>
<comment type="similarity">
    <text evidence="1">Belongs to the bacterial solute-binding protein 7 family.</text>
</comment>
<protein>
    <submittedName>
        <fullName evidence="5">Tripartite ATP-independent transporter DctP family solute receptor</fullName>
    </submittedName>
</protein>
<reference evidence="5" key="1">
    <citation type="submission" date="2023-07" db="EMBL/GenBank/DDBJ databases">
        <title>Sorghum-associated microbial communities from plants grown in Nebraska, USA.</title>
        <authorList>
            <person name="Schachtman D."/>
        </authorList>
    </citation>
    <scope>NUCLEOTIDE SEQUENCE</scope>
    <source>
        <strain evidence="5">DS3315</strain>
    </source>
</reference>
<dbReference type="AlphaFoldDB" id="A0AAW8EI83"/>
<evidence type="ECO:0000256" key="3">
    <source>
        <dbReference type="ARBA" id="ARBA00022729"/>
    </source>
</evidence>
<dbReference type="PANTHER" id="PTHR33376:SF7">
    <property type="entry name" value="C4-DICARBOXYLATE-BINDING PROTEIN DCTB"/>
    <property type="match status" value="1"/>
</dbReference>
<evidence type="ECO:0000313" key="5">
    <source>
        <dbReference type="EMBL" id="MDP9972249.1"/>
    </source>
</evidence>
<evidence type="ECO:0000256" key="2">
    <source>
        <dbReference type="ARBA" id="ARBA00022448"/>
    </source>
</evidence>
<dbReference type="InterPro" id="IPR038404">
    <property type="entry name" value="TRAP_DctP_sf"/>
</dbReference>
<dbReference type="InterPro" id="IPR018389">
    <property type="entry name" value="DctP_fam"/>
</dbReference>
<dbReference type="RefSeq" id="WP_307594881.1">
    <property type="nucleotide sequence ID" value="NZ_JAUSRV010000008.1"/>
</dbReference>
<keyword evidence="5" id="KW-0675">Receptor</keyword>
<dbReference type="Gene3D" id="3.40.190.170">
    <property type="entry name" value="Bacterial extracellular solute-binding protein, family 7"/>
    <property type="match status" value="1"/>
</dbReference>
<dbReference type="PANTHER" id="PTHR33376">
    <property type="match status" value="1"/>
</dbReference>
<evidence type="ECO:0000313" key="6">
    <source>
        <dbReference type="Proteomes" id="UP001224845"/>
    </source>
</evidence>
<feature type="signal peptide" evidence="4">
    <location>
        <begin position="1"/>
        <end position="34"/>
    </location>
</feature>
<dbReference type="GO" id="GO:0030288">
    <property type="term" value="C:outer membrane-bounded periplasmic space"/>
    <property type="evidence" value="ECO:0007669"/>
    <property type="project" value="InterPro"/>
</dbReference>
<dbReference type="NCBIfam" id="TIGR00787">
    <property type="entry name" value="dctP"/>
    <property type="match status" value="1"/>
</dbReference>
<feature type="chain" id="PRO_5043891573" evidence="4">
    <location>
        <begin position="35"/>
        <end position="345"/>
    </location>
</feature>
<dbReference type="InterPro" id="IPR004682">
    <property type="entry name" value="TRAP_DctP"/>
</dbReference>
<dbReference type="Pfam" id="PF03480">
    <property type="entry name" value="DctP"/>
    <property type="match status" value="1"/>
</dbReference>
<dbReference type="EMBL" id="JAUSRV010000008">
    <property type="protein sequence ID" value="MDP9972249.1"/>
    <property type="molecule type" value="Genomic_DNA"/>
</dbReference>
<sequence length="345" mass="37310">MVNRTQPRSKQSILRGIAAALSCGLLLAASHAQAQIREHKVKLAFVTAADTGALNGVDKFVELVKQKSGGKIEIKVFPNGTLGGDVQLISSLQGGTIDMSVMGTNALVGVVKEFGLLDFPFLLDNDKEASALIDGPVGKQMFDKLAAKGVVGMPISAFGFRHLHNSKRPINKAEDIQGLKLRVIQSPVYVDLMGALGANPVAMSFTEVYNAMEQKAIDGMTNTALIASSMKAYEVQKYMSLTAHMYNYIVLLVSGKSWDRFNADEKALIIQAATEAKEFQRKKIPEYTSQALAVLAKNGMVVNDVPPAERARLREKAKPVVDKYAGVVGEALVREAHAELAKLRK</sequence>
<accession>A0AAW8EI83</accession>
<dbReference type="NCBIfam" id="NF037995">
    <property type="entry name" value="TRAP_S1"/>
    <property type="match status" value="1"/>
</dbReference>
<comment type="caution">
    <text evidence="5">The sequence shown here is derived from an EMBL/GenBank/DDBJ whole genome shotgun (WGS) entry which is preliminary data.</text>
</comment>
<evidence type="ECO:0000256" key="4">
    <source>
        <dbReference type="SAM" id="SignalP"/>
    </source>
</evidence>
<gene>
    <name evidence="5" type="ORF">J2W39_003491</name>
</gene>
<evidence type="ECO:0000256" key="1">
    <source>
        <dbReference type="ARBA" id="ARBA00009023"/>
    </source>
</evidence>
<organism evidence="5 6">
    <name type="scientific">Variovorax paradoxus</name>
    <dbReference type="NCBI Taxonomy" id="34073"/>
    <lineage>
        <taxon>Bacteria</taxon>
        <taxon>Pseudomonadati</taxon>
        <taxon>Pseudomonadota</taxon>
        <taxon>Betaproteobacteria</taxon>
        <taxon>Burkholderiales</taxon>
        <taxon>Comamonadaceae</taxon>
        <taxon>Variovorax</taxon>
    </lineage>
</organism>